<name>A0A8A0RKQ9_9FIRM</name>
<dbReference type="EMBL" id="CP059066">
    <property type="protein sequence ID" value="QSQ08472.1"/>
    <property type="molecule type" value="Genomic_DNA"/>
</dbReference>
<evidence type="ECO:0000313" key="4">
    <source>
        <dbReference type="Proteomes" id="UP000662904"/>
    </source>
</evidence>
<accession>A0A8A0RKQ9</accession>
<dbReference type="Proteomes" id="UP000662904">
    <property type="component" value="Chromosome"/>
</dbReference>
<evidence type="ECO:0000259" key="2">
    <source>
        <dbReference type="Pfam" id="PF02541"/>
    </source>
</evidence>
<reference evidence="3" key="1">
    <citation type="submission" date="2020-07" db="EMBL/GenBank/DDBJ databases">
        <title>Koleobacter methoxysyntrophicus gen. nov., sp. nov., a novel anaerobic bacterium isolated from deep subsurface oil field and proposal of Koleobacterales ord. nov. in the phylum Firmicutes.</title>
        <authorList>
            <person name="Sakamoto S."/>
            <person name="Tamaki H."/>
        </authorList>
    </citation>
    <scope>NUCLEOTIDE SEQUENCE</scope>
    <source>
        <strain evidence="3">NRmbB1</strain>
    </source>
</reference>
<evidence type="ECO:0000313" key="3">
    <source>
        <dbReference type="EMBL" id="QSQ08472.1"/>
    </source>
</evidence>
<dbReference type="AlphaFoldDB" id="A0A8A0RKQ9"/>
<evidence type="ECO:0000256" key="1">
    <source>
        <dbReference type="ARBA" id="ARBA00007125"/>
    </source>
</evidence>
<dbReference type="CDD" id="cd24054">
    <property type="entry name" value="ASKHA_NBD_AaPPX-GppA_MtPPX2-like"/>
    <property type="match status" value="1"/>
</dbReference>
<dbReference type="Pfam" id="PF02541">
    <property type="entry name" value="Ppx-GppA"/>
    <property type="match status" value="1"/>
</dbReference>
<dbReference type="SUPFAM" id="SSF53067">
    <property type="entry name" value="Actin-like ATPase domain"/>
    <property type="match status" value="2"/>
</dbReference>
<protein>
    <submittedName>
        <fullName evidence="3">Exopolyphosphatase 2</fullName>
        <ecNumber evidence="3">3.6.1.11</ecNumber>
    </submittedName>
</protein>
<sequence>MRRIACIDIGTNSIRMLGLEINRDRFTPLIRLMEITRLGKGVDVNGVLNRQSIERAKHTLRDFKEKGEDLGITAFYVAATSAVRDAANKKEFLHEIKDSTGLTVEVLSGEEEAKLSFIGAVFEEPLEEHEPVMVIDIGGGSTEFILGKGKEPAVLKSFDVGAVRMTEKYITADPIAVKEYNAMLEGVKRIIGPFIKEIRQTDPIDQVIGVGGTVTTLAAMLLKMEIYDIEKIQGFTFGLQQLRGLIGEMLAKKMDERKKIPGLQPKRADIIPAGAGILLCIMEEMEIDEIKVKDSDLLLGMAITREGLMKKSTV</sequence>
<dbReference type="InterPro" id="IPR050273">
    <property type="entry name" value="GppA/Ppx_hydrolase"/>
</dbReference>
<dbReference type="PANTHER" id="PTHR30005">
    <property type="entry name" value="EXOPOLYPHOSPHATASE"/>
    <property type="match status" value="1"/>
</dbReference>
<keyword evidence="4" id="KW-1185">Reference proteome</keyword>
<dbReference type="KEGG" id="kme:H0A61_00797"/>
<gene>
    <name evidence="3" type="primary">ppx2</name>
    <name evidence="3" type="ORF">H0A61_00797</name>
</gene>
<dbReference type="InterPro" id="IPR003695">
    <property type="entry name" value="Ppx_GppA_N"/>
</dbReference>
<dbReference type="RefSeq" id="WP_206708682.1">
    <property type="nucleotide sequence ID" value="NZ_CP059066.1"/>
</dbReference>
<feature type="domain" description="Ppx/GppA phosphatase N-terminal" evidence="2">
    <location>
        <begin position="24"/>
        <end position="295"/>
    </location>
</feature>
<dbReference type="PANTHER" id="PTHR30005:SF0">
    <property type="entry name" value="RETROGRADE REGULATION PROTEIN 2"/>
    <property type="match status" value="1"/>
</dbReference>
<organism evidence="3 4">
    <name type="scientific">Koleobacter methoxysyntrophicus</name>
    <dbReference type="NCBI Taxonomy" id="2751313"/>
    <lineage>
        <taxon>Bacteria</taxon>
        <taxon>Bacillati</taxon>
        <taxon>Bacillota</taxon>
        <taxon>Clostridia</taxon>
        <taxon>Koleobacterales</taxon>
        <taxon>Koleobacteraceae</taxon>
        <taxon>Koleobacter</taxon>
    </lineage>
</organism>
<proteinExistence type="inferred from homology"/>
<dbReference type="GO" id="GO:0004309">
    <property type="term" value="F:exopolyphosphatase activity"/>
    <property type="evidence" value="ECO:0007669"/>
    <property type="project" value="UniProtKB-EC"/>
</dbReference>
<dbReference type="InterPro" id="IPR043129">
    <property type="entry name" value="ATPase_NBD"/>
</dbReference>
<dbReference type="Gene3D" id="3.30.420.40">
    <property type="match status" value="1"/>
</dbReference>
<keyword evidence="3" id="KW-0378">Hydrolase</keyword>
<dbReference type="Gene3D" id="3.30.420.150">
    <property type="entry name" value="Exopolyphosphatase. Domain 2"/>
    <property type="match status" value="1"/>
</dbReference>
<dbReference type="EC" id="3.6.1.11" evidence="3"/>
<comment type="similarity">
    <text evidence="1">Belongs to the GppA/Ppx family.</text>
</comment>